<feature type="region of interest" description="Disordered" evidence="1">
    <location>
        <begin position="1"/>
        <end position="135"/>
    </location>
</feature>
<gene>
    <name evidence="2" type="ORF">D0866_07420</name>
</gene>
<dbReference type="Proteomes" id="UP000276864">
    <property type="component" value="Unassembled WGS sequence"/>
</dbReference>
<dbReference type="GO" id="GO:0031267">
    <property type="term" value="F:small GTPase binding"/>
    <property type="evidence" value="ECO:0007669"/>
    <property type="project" value="TreeGrafter"/>
</dbReference>
<evidence type="ECO:0000256" key="1">
    <source>
        <dbReference type="SAM" id="MobiDB-lite"/>
    </source>
</evidence>
<dbReference type="Gene3D" id="1.10.287.1490">
    <property type="match status" value="2"/>
</dbReference>
<comment type="caution">
    <text evidence="2">The sequence shown here is derived from an EMBL/GenBank/DDBJ whole genome shotgun (WGS) entry which is preliminary data.</text>
</comment>
<feature type="compositionally biased region" description="Basic and acidic residues" evidence="1">
    <location>
        <begin position="208"/>
        <end position="217"/>
    </location>
</feature>
<feature type="region of interest" description="Disordered" evidence="1">
    <location>
        <begin position="208"/>
        <end position="269"/>
    </location>
</feature>
<dbReference type="EMBL" id="QWIM01000754">
    <property type="protein sequence ID" value="RMY31257.1"/>
    <property type="molecule type" value="Genomic_DNA"/>
</dbReference>
<feature type="region of interest" description="Disordered" evidence="1">
    <location>
        <begin position="582"/>
        <end position="606"/>
    </location>
</feature>
<feature type="compositionally biased region" description="Polar residues" evidence="1">
    <location>
        <begin position="9"/>
        <end position="26"/>
    </location>
</feature>
<sequence>MAPKRSKQAAPSASQPLPETSRPTRTSNRKRRHSDASNASEATSQASTATTPAPAKRRRKGKSAATSASAEPEVIVEETEQEGQLNDHHQQSMQLGGDATVEHEAEESIEVTQPRSKHVAFASGAGSDGATATHATPFPKMTVKRHRISASPAVGTTKRLRFSGGRSSLPPTWSQDEDADPREIIRELQFAPLRSVLDERIKQRRLERNSNLEHDGEQSGVLTAEGDELDEDMLVLNGTGQDDIDYPTLPTHEPSQSLQITEETDGETKAITRELSQSTRSRVSLGLTQAQAQWDAERKEFQDAVLAFQKEANDAKARLTILSIELKHLGFGGEDEDALSILKSIRASFDDIRGSIEETLPDTVPEDASTKDIVEILIANVGEFAERLRIQDKEMHEKESVIVDLSKQIRGLLDRLTDAEIMRDQLKEQCETLRLDNDSLQDDAQTLEGNVQSAEDDITYLHQQLDEKTEQHTLLTADHADVTANLEKLKASLDNYRKEEERLSLLIEQMEKEHRETVTAMNKEREETVQELESKFDEEASKRTEAEQQADERQTEVTRLEILVEDLTGKRDELTAELDIAKADREAADREREEAEASLEERNGQVEELEARVDRLEEELSQVTSEIEELRAANDSQSRQREAAEKDLDDRNAQVEALEEKLRHSGKEANDLRMKLFGAQQDHTKKVKELEKAMSDREQQYNTDVAAEVARRQEADELAAERAATIKEIEAKLAEVESRMLRELAERDQTIADLEADLKEREEELEGMRMDYRALENEKDILQTNAADEKESLEGTIEALQGSIDQKSLTIQEMQEQASKATELHNSETDDRNREIANLHARITTMQTRVNELEHAKAGLESRVESEAMAMLDLQNSKQDEIDHLHTEIRNQHAKILVVEEKAREADASWQDVVEARDAKILSLEQSASSEEEAFESLTVSFEEQKKKFMQFARNANATIARLQDAVASAKVVADEEGDAMMAEGNGVLEELESLDVVGEMKVMRKSSSTTRKSGAAMMQQGGSSSSALSQSQAGASNSAAKKGKGKKGKRAMDSGIGMEAEEYA</sequence>
<feature type="compositionally biased region" description="Low complexity" evidence="1">
    <location>
        <begin position="120"/>
        <end position="135"/>
    </location>
</feature>
<accession>A0A3M7AV53</accession>
<feature type="compositionally biased region" description="Low complexity" evidence="1">
    <location>
        <begin position="1014"/>
        <end position="1041"/>
    </location>
</feature>
<dbReference type="GO" id="GO:0005794">
    <property type="term" value="C:Golgi apparatus"/>
    <property type="evidence" value="ECO:0007669"/>
    <property type="project" value="TreeGrafter"/>
</dbReference>
<feature type="region of interest" description="Disordered" evidence="1">
    <location>
        <begin position="629"/>
        <end position="651"/>
    </location>
</feature>
<dbReference type="AlphaFoldDB" id="A0A3M7AV53"/>
<proteinExistence type="predicted"/>
<dbReference type="PANTHER" id="PTHR19327:SF0">
    <property type="entry name" value="GOLGIN SUBFAMILY A MEMBER 4"/>
    <property type="match status" value="1"/>
</dbReference>
<reference evidence="2 3" key="1">
    <citation type="journal article" date="2018" name="BMC Genomics">
        <title>Genomic evidence for intraspecific hybridization in a clonal and extremely halotolerant yeast.</title>
        <authorList>
            <person name="Gostincar C."/>
            <person name="Stajich J.E."/>
            <person name="Zupancic J."/>
            <person name="Zalar P."/>
            <person name="Gunde-Cimerman N."/>
        </authorList>
    </citation>
    <scope>NUCLEOTIDE SEQUENCE [LARGE SCALE GENOMIC DNA]</scope>
    <source>
        <strain evidence="2 3">EXF-6651</strain>
    </source>
</reference>
<evidence type="ECO:0000313" key="3">
    <source>
        <dbReference type="Proteomes" id="UP000276864"/>
    </source>
</evidence>
<dbReference type="GO" id="GO:0048193">
    <property type="term" value="P:Golgi vesicle transport"/>
    <property type="evidence" value="ECO:0007669"/>
    <property type="project" value="TreeGrafter"/>
</dbReference>
<feature type="compositionally biased region" description="Low complexity" evidence="1">
    <location>
        <begin position="36"/>
        <end position="54"/>
    </location>
</feature>
<dbReference type="PANTHER" id="PTHR19327">
    <property type="entry name" value="GOLGIN"/>
    <property type="match status" value="1"/>
</dbReference>
<feature type="region of interest" description="Disordered" evidence="1">
    <location>
        <begin position="1005"/>
        <end position="1065"/>
    </location>
</feature>
<feature type="region of interest" description="Disordered" evidence="1">
    <location>
        <begin position="520"/>
        <end position="554"/>
    </location>
</feature>
<protein>
    <submittedName>
        <fullName evidence="2">Uncharacterized protein</fullName>
    </submittedName>
</protein>
<organism evidence="2 3">
    <name type="scientific">Hortaea werneckii</name>
    <name type="common">Black yeast</name>
    <name type="synonym">Cladosporium werneckii</name>
    <dbReference type="NCBI Taxonomy" id="91943"/>
    <lineage>
        <taxon>Eukaryota</taxon>
        <taxon>Fungi</taxon>
        <taxon>Dikarya</taxon>
        <taxon>Ascomycota</taxon>
        <taxon>Pezizomycotina</taxon>
        <taxon>Dothideomycetes</taxon>
        <taxon>Dothideomycetidae</taxon>
        <taxon>Mycosphaerellales</taxon>
        <taxon>Teratosphaeriaceae</taxon>
        <taxon>Hortaea</taxon>
    </lineage>
</organism>
<evidence type="ECO:0000313" key="2">
    <source>
        <dbReference type="EMBL" id="RMY31257.1"/>
    </source>
</evidence>
<name>A0A3M7AV53_HORWE</name>